<keyword evidence="2" id="KW-0813">Transport</keyword>
<keyword evidence="3" id="KW-1003">Cell membrane</keyword>
<dbReference type="STRING" id="47854.GA0070603_2138"/>
<feature type="domain" description="Major facilitator superfamily (MFS) profile" evidence="8">
    <location>
        <begin position="21"/>
        <end position="460"/>
    </location>
</feature>
<feature type="transmembrane region" description="Helical" evidence="7">
    <location>
        <begin position="87"/>
        <end position="110"/>
    </location>
</feature>
<keyword evidence="6 7" id="KW-0472">Membrane</keyword>
<dbReference type="AlphaFoldDB" id="A0A1C6UQC0"/>
<feature type="transmembrane region" description="Helical" evidence="7">
    <location>
        <begin position="409"/>
        <end position="428"/>
    </location>
</feature>
<dbReference type="Proteomes" id="UP000198605">
    <property type="component" value="Unassembled WGS sequence"/>
</dbReference>
<dbReference type="PANTHER" id="PTHR42718:SF46">
    <property type="entry name" value="BLR6921 PROTEIN"/>
    <property type="match status" value="1"/>
</dbReference>
<dbReference type="Gene3D" id="1.20.1720.10">
    <property type="entry name" value="Multidrug resistance protein D"/>
    <property type="match status" value="1"/>
</dbReference>
<dbReference type="Pfam" id="PF07690">
    <property type="entry name" value="MFS_1"/>
    <property type="match status" value="1"/>
</dbReference>
<name>A0A1C6UQC0_9ACTN</name>
<keyword evidence="4 7" id="KW-0812">Transmembrane</keyword>
<feature type="transmembrane region" description="Helical" evidence="7">
    <location>
        <begin position="233"/>
        <end position="256"/>
    </location>
</feature>
<feature type="transmembrane region" description="Helical" evidence="7">
    <location>
        <begin position="312"/>
        <end position="329"/>
    </location>
</feature>
<evidence type="ECO:0000313" key="10">
    <source>
        <dbReference type="Proteomes" id="UP000198605"/>
    </source>
</evidence>
<keyword evidence="10" id="KW-1185">Reference proteome</keyword>
<keyword evidence="5 7" id="KW-1133">Transmembrane helix</keyword>
<evidence type="ECO:0000256" key="4">
    <source>
        <dbReference type="ARBA" id="ARBA00022692"/>
    </source>
</evidence>
<dbReference type="PRINTS" id="PR01036">
    <property type="entry name" value="TCRTETB"/>
</dbReference>
<proteinExistence type="predicted"/>
<dbReference type="GO" id="GO:0005886">
    <property type="term" value="C:plasma membrane"/>
    <property type="evidence" value="ECO:0007669"/>
    <property type="project" value="UniProtKB-SubCell"/>
</dbReference>
<feature type="transmembrane region" description="Helical" evidence="7">
    <location>
        <begin position="277"/>
        <end position="300"/>
    </location>
</feature>
<evidence type="ECO:0000256" key="2">
    <source>
        <dbReference type="ARBA" id="ARBA00022448"/>
    </source>
</evidence>
<protein>
    <submittedName>
        <fullName evidence="9">Drug resistance transporter, EmrB/QacA subfamily</fullName>
    </submittedName>
</protein>
<feature type="transmembrane region" description="Helical" evidence="7">
    <location>
        <begin position="341"/>
        <end position="359"/>
    </location>
</feature>
<evidence type="ECO:0000256" key="3">
    <source>
        <dbReference type="ARBA" id="ARBA00022475"/>
    </source>
</evidence>
<evidence type="ECO:0000256" key="6">
    <source>
        <dbReference type="ARBA" id="ARBA00023136"/>
    </source>
</evidence>
<dbReference type="GO" id="GO:0022857">
    <property type="term" value="F:transmembrane transporter activity"/>
    <property type="evidence" value="ECO:0007669"/>
    <property type="project" value="InterPro"/>
</dbReference>
<dbReference type="SUPFAM" id="SSF103473">
    <property type="entry name" value="MFS general substrate transporter"/>
    <property type="match status" value="1"/>
</dbReference>
<evidence type="ECO:0000259" key="8">
    <source>
        <dbReference type="PROSITE" id="PS50850"/>
    </source>
</evidence>
<evidence type="ECO:0000256" key="5">
    <source>
        <dbReference type="ARBA" id="ARBA00022989"/>
    </source>
</evidence>
<comment type="subcellular location">
    <subcellularLocation>
        <location evidence="1">Cell membrane</location>
        <topology evidence="1">Multi-pass membrane protein</topology>
    </subcellularLocation>
</comment>
<dbReference type="InterPro" id="IPR036259">
    <property type="entry name" value="MFS_trans_sf"/>
</dbReference>
<feature type="transmembrane region" description="Helical" evidence="7">
    <location>
        <begin position="175"/>
        <end position="195"/>
    </location>
</feature>
<dbReference type="Gene3D" id="1.20.1250.20">
    <property type="entry name" value="MFS general substrate transporter like domains"/>
    <property type="match status" value="1"/>
</dbReference>
<accession>A0A1C6UQC0</accession>
<reference evidence="10" key="1">
    <citation type="submission" date="2016-06" db="EMBL/GenBank/DDBJ databases">
        <authorList>
            <person name="Varghese N."/>
            <person name="Submissions Spin"/>
        </authorList>
    </citation>
    <scope>NUCLEOTIDE SEQUENCE [LARGE SCALE GENOMIC DNA]</scope>
    <source>
        <strain evidence="10">DSM 44151</strain>
    </source>
</reference>
<feature type="transmembrane region" description="Helical" evidence="7">
    <location>
        <begin position="21"/>
        <end position="44"/>
    </location>
</feature>
<feature type="transmembrane region" description="Helical" evidence="7">
    <location>
        <begin position="56"/>
        <end position="75"/>
    </location>
</feature>
<dbReference type="InterPro" id="IPR011701">
    <property type="entry name" value="MFS"/>
</dbReference>
<dbReference type="PROSITE" id="PS50850">
    <property type="entry name" value="MFS"/>
    <property type="match status" value="1"/>
</dbReference>
<evidence type="ECO:0000256" key="1">
    <source>
        <dbReference type="ARBA" id="ARBA00004651"/>
    </source>
</evidence>
<sequence length="470" mass="47380">MSAQAVDQPDTTAADPRRWRMLALLGVAQFMLILDVTVVAIALPHIGTDLGLARDTLTWVVSAYTLMFGGLMLLGGRAADLFGARRVVLLGLLVFTAASLITGLAPGAALLIGGRVAQGVGAAMLSPAALSVLTRTFHGDERNKALGIWSALGGTGSAIGVLLGGVLTAGPGWQWVFYINVPIGLIVLVALARMLPAHLPPTTRARLDVPGAILVTAATGTAIYALINAGDRGWLTATTLGTLAGAVVLYLVFAVVQRAVRSPLMDLRILTRRPVAAGTFLILAATALMIAMFFLGSFYLQHHKGYGALRTGLLFLPVALATIIGAQAAGHAIGRLGARPVAATGLAIAALGTALPVFWDGAAAVVAGISVGAAGIGGAFVAASTTALAQVAHHEAGLASGLLSTFHEFGAALGVAVVSSIAAASIAGSSSVGFTRAFTFAAATAAVAAVVSLLIVPNLKPSTGATVHAH</sequence>
<organism evidence="9 10">
    <name type="scientific">Micromonospora chersina</name>
    <dbReference type="NCBI Taxonomy" id="47854"/>
    <lineage>
        <taxon>Bacteria</taxon>
        <taxon>Bacillati</taxon>
        <taxon>Actinomycetota</taxon>
        <taxon>Actinomycetes</taxon>
        <taxon>Micromonosporales</taxon>
        <taxon>Micromonosporaceae</taxon>
        <taxon>Micromonospora</taxon>
    </lineage>
</organism>
<evidence type="ECO:0000256" key="7">
    <source>
        <dbReference type="SAM" id="Phobius"/>
    </source>
</evidence>
<feature type="transmembrane region" description="Helical" evidence="7">
    <location>
        <begin position="434"/>
        <end position="456"/>
    </location>
</feature>
<gene>
    <name evidence="9" type="ORF">GA0070603_2138</name>
</gene>
<feature type="transmembrane region" description="Helical" evidence="7">
    <location>
        <begin position="207"/>
        <end position="227"/>
    </location>
</feature>
<dbReference type="InterPro" id="IPR020846">
    <property type="entry name" value="MFS_dom"/>
</dbReference>
<dbReference type="CDD" id="cd17321">
    <property type="entry name" value="MFS_MMR_MDR_like"/>
    <property type="match status" value="1"/>
</dbReference>
<evidence type="ECO:0000313" key="9">
    <source>
        <dbReference type="EMBL" id="SCL56100.1"/>
    </source>
</evidence>
<feature type="transmembrane region" description="Helical" evidence="7">
    <location>
        <begin position="116"/>
        <end position="134"/>
    </location>
</feature>
<dbReference type="PANTHER" id="PTHR42718">
    <property type="entry name" value="MAJOR FACILITATOR SUPERFAMILY MULTIDRUG TRANSPORTER MFSC"/>
    <property type="match status" value="1"/>
</dbReference>
<feature type="transmembrane region" description="Helical" evidence="7">
    <location>
        <begin position="365"/>
        <end position="388"/>
    </location>
</feature>
<feature type="transmembrane region" description="Helical" evidence="7">
    <location>
        <begin position="146"/>
        <end position="169"/>
    </location>
</feature>
<dbReference type="EMBL" id="FMIB01000002">
    <property type="protein sequence ID" value="SCL56100.1"/>
    <property type="molecule type" value="Genomic_DNA"/>
</dbReference>